<dbReference type="SMART" id="SM00014">
    <property type="entry name" value="acidPPc"/>
    <property type="match status" value="1"/>
</dbReference>
<feature type="transmembrane region" description="Helical" evidence="1">
    <location>
        <begin position="53"/>
        <end position="79"/>
    </location>
</feature>
<dbReference type="RefSeq" id="WP_071875426.1">
    <property type="nucleotide sequence ID" value="NZ_JBHSHF010000005.1"/>
</dbReference>
<evidence type="ECO:0000313" key="4">
    <source>
        <dbReference type="EMBL" id="OJG09571.1"/>
    </source>
</evidence>
<organism evidence="4 5">
    <name type="scientific">Enterococcus aquimarinus</name>
    <dbReference type="NCBI Taxonomy" id="328396"/>
    <lineage>
        <taxon>Bacteria</taxon>
        <taxon>Bacillati</taxon>
        <taxon>Bacillota</taxon>
        <taxon>Bacilli</taxon>
        <taxon>Lactobacillales</taxon>
        <taxon>Enterococcaceae</taxon>
        <taxon>Enterococcus</taxon>
    </lineage>
</organism>
<dbReference type="Pfam" id="PF01569">
    <property type="entry name" value="PAP2"/>
    <property type="match status" value="1"/>
</dbReference>
<feature type="transmembrane region" description="Helical" evidence="1">
    <location>
        <begin position="128"/>
        <end position="149"/>
    </location>
</feature>
<comment type="caution">
    <text evidence="4">The sequence shown here is derived from an EMBL/GenBank/DDBJ whole genome shotgun (WGS) entry which is preliminary data.</text>
</comment>
<gene>
    <name evidence="3" type="ORF">K8V42_04490</name>
    <name evidence="4" type="ORF">RU93_GL000731</name>
</gene>
<dbReference type="Proteomes" id="UP000813384">
    <property type="component" value="Unassembled WGS sequence"/>
</dbReference>
<dbReference type="EMBL" id="JXKD01000015">
    <property type="protein sequence ID" value="OJG09571.1"/>
    <property type="molecule type" value="Genomic_DNA"/>
</dbReference>
<feature type="domain" description="Phosphatidic acid phosphatase type 2/haloperoxidase" evidence="2">
    <location>
        <begin position="90"/>
        <end position="199"/>
    </location>
</feature>
<dbReference type="InterPro" id="IPR036938">
    <property type="entry name" value="PAP2/HPO_sf"/>
</dbReference>
<reference evidence="4 5" key="1">
    <citation type="submission" date="2014-12" db="EMBL/GenBank/DDBJ databases">
        <title>Draft genome sequences of 29 type strains of Enterococci.</title>
        <authorList>
            <person name="Zhong Z."/>
            <person name="Sun Z."/>
            <person name="Liu W."/>
            <person name="Zhang W."/>
            <person name="Zhang H."/>
        </authorList>
    </citation>
    <scope>NUCLEOTIDE SEQUENCE [LARGE SCALE GENOMIC DNA]</scope>
    <source>
        <strain evidence="4 5">DSM 17690</strain>
    </source>
</reference>
<dbReference type="CDD" id="cd03392">
    <property type="entry name" value="PAP2_like_2"/>
    <property type="match status" value="1"/>
</dbReference>
<feature type="transmembrane region" description="Helical" evidence="1">
    <location>
        <begin position="86"/>
        <end position="108"/>
    </location>
</feature>
<keyword evidence="5" id="KW-1185">Reference proteome</keyword>
<evidence type="ECO:0000313" key="3">
    <source>
        <dbReference type="EMBL" id="MCC9273532.1"/>
    </source>
</evidence>
<dbReference type="SUPFAM" id="SSF48317">
    <property type="entry name" value="Acid phosphatase/Vanadium-dependent haloperoxidase"/>
    <property type="match status" value="1"/>
</dbReference>
<feature type="transmembrane region" description="Helical" evidence="1">
    <location>
        <begin position="156"/>
        <end position="178"/>
    </location>
</feature>
<keyword evidence="1" id="KW-1133">Transmembrane helix</keyword>
<dbReference type="EMBL" id="JAJJVO010000070">
    <property type="protein sequence ID" value="MCC9273532.1"/>
    <property type="molecule type" value="Genomic_DNA"/>
</dbReference>
<keyword evidence="1" id="KW-0472">Membrane</keyword>
<dbReference type="Proteomes" id="UP000182149">
    <property type="component" value="Unassembled WGS sequence"/>
</dbReference>
<dbReference type="OrthoDB" id="9789113at2"/>
<evidence type="ECO:0000259" key="2">
    <source>
        <dbReference type="SMART" id="SM00014"/>
    </source>
</evidence>
<reference evidence="3" key="2">
    <citation type="journal article" date="2021" name="PeerJ">
        <title>Extensive microbial diversity within the chicken gut microbiome revealed by metagenomics and culture.</title>
        <authorList>
            <person name="Gilroy R."/>
            <person name="Ravi A."/>
            <person name="Getino M."/>
            <person name="Pursley I."/>
            <person name="Horton D.L."/>
            <person name="Alikhan N.F."/>
            <person name="Baker D."/>
            <person name="Gharbi K."/>
            <person name="Hall N."/>
            <person name="Watson M."/>
            <person name="Adriaenssens E.M."/>
            <person name="Foster-Nyarko E."/>
            <person name="Jarju S."/>
            <person name="Secka A."/>
            <person name="Antonio M."/>
            <person name="Oren A."/>
            <person name="Chaudhuri R.R."/>
            <person name="La Ragione R."/>
            <person name="Hildebrand F."/>
            <person name="Pallen M.J."/>
        </authorList>
    </citation>
    <scope>NUCLEOTIDE SEQUENCE</scope>
    <source>
        <strain evidence="3">150</strain>
    </source>
</reference>
<accession>A0A1L8QPY5</accession>
<reference evidence="3" key="3">
    <citation type="submission" date="2021-11" db="EMBL/GenBank/DDBJ databases">
        <authorList>
            <person name="Gilroy R."/>
        </authorList>
    </citation>
    <scope>NUCLEOTIDE SEQUENCE</scope>
    <source>
        <strain evidence="3">150</strain>
    </source>
</reference>
<dbReference type="STRING" id="328396.RU93_GL000731"/>
<dbReference type="PANTHER" id="PTHR14969:SF13">
    <property type="entry name" value="AT30094P"/>
    <property type="match status" value="1"/>
</dbReference>
<dbReference type="AlphaFoldDB" id="A0A1L8QPY5"/>
<evidence type="ECO:0000256" key="1">
    <source>
        <dbReference type="SAM" id="Phobius"/>
    </source>
</evidence>
<name>A0A1L8QPY5_9ENTE</name>
<feature type="transmembrane region" description="Helical" evidence="1">
    <location>
        <begin position="5"/>
        <end position="25"/>
    </location>
</feature>
<proteinExistence type="predicted"/>
<sequence>MKNKLYYQFAGSCSLLLFAFLSYVMKFYPSWIQPFDTFLAEPLYQLRPTLSGFFLWITQFANPIPLVILFLAVLVILLYGKQYTEAIWLSGGVILVAGILNPVLKLFFLRERPTLEHLVTEHSFSFPSGHAVASMVFYGSLILLLPIFVENKQLRWFLQGLLGLIILSIGMSRIYLGVHYPSDILGGYALSLSWLLLTFPLYQEQRFIWRFKNKQY</sequence>
<keyword evidence="1" id="KW-0812">Transmembrane</keyword>
<feature type="transmembrane region" description="Helical" evidence="1">
    <location>
        <begin position="184"/>
        <end position="202"/>
    </location>
</feature>
<protein>
    <submittedName>
        <fullName evidence="3">Phosphatase PAP2 family protein</fullName>
    </submittedName>
</protein>
<dbReference type="Gene3D" id="1.20.144.10">
    <property type="entry name" value="Phosphatidic acid phosphatase type 2/haloperoxidase"/>
    <property type="match status" value="2"/>
</dbReference>
<dbReference type="PANTHER" id="PTHR14969">
    <property type="entry name" value="SPHINGOSINE-1-PHOSPHATE PHOSPHOHYDROLASE"/>
    <property type="match status" value="1"/>
</dbReference>
<evidence type="ECO:0000313" key="5">
    <source>
        <dbReference type="Proteomes" id="UP000182149"/>
    </source>
</evidence>
<dbReference type="InterPro" id="IPR000326">
    <property type="entry name" value="PAP2/HPO"/>
</dbReference>